<accession>A0A8H7N6Y0</accession>
<name>A0A8H7N6Y0_BIOOC</name>
<dbReference type="AlphaFoldDB" id="A0A8H7N6Y0"/>
<organism evidence="2 3">
    <name type="scientific">Bionectria ochroleuca</name>
    <name type="common">Gliocladium roseum</name>
    <dbReference type="NCBI Taxonomy" id="29856"/>
    <lineage>
        <taxon>Eukaryota</taxon>
        <taxon>Fungi</taxon>
        <taxon>Dikarya</taxon>
        <taxon>Ascomycota</taxon>
        <taxon>Pezizomycotina</taxon>
        <taxon>Sordariomycetes</taxon>
        <taxon>Hypocreomycetidae</taxon>
        <taxon>Hypocreales</taxon>
        <taxon>Bionectriaceae</taxon>
        <taxon>Clonostachys</taxon>
    </lineage>
</organism>
<gene>
    <name evidence="2" type="ORF">IM811_016206</name>
</gene>
<dbReference type="CDD" id="cd03443">
    <property type="entry name" value="PaaI_thioesterase"/>
    <property type="match status" value="1"/>
</dbReference>
<dbReference type="SUPFAM" id="SSF54637">
    <property type="entry name" value="Thioesterase/thiol ester dehydrase-isomerase"/>
    <property type="match status" value="1"/>
</dbReference>
<dbReference type="Proteomes" id="UP000616885">
    <property type="component" value="Unassembled WGS sequence"/>
</dbReference>
<dbReference type="InterPro" id="IPR052061">
    <property type="entry name" value="PTE-AB_protein"/>
</dbReference>
<protein>
    <recommendedName>
        <fullName evidence="1">Thioesterase domain-containing protein</fullName>
    </recommendedName>
</protein>
<dbReference type="Pfam" id="PF03061">
    <property type="entry name" value="4HBT"/>
    <property type="match status" value="1"/>
</dbReference>
<sequence>MSASPDVNHFLSIPWCASLIGDIDKLDYIYPQDENPDIDLFHRRLLRVDNGMNAFMNFAKRAPQPTDGSDLGIFAIREMTLLVDVGVNVSGWEGVCHGGFTSFLFDIAGGWLGQANVMQAIADGKILPTSGSMTKKLEVEYLAPVLVPRVLMLKSKIIKIEGRDIDIGITLEDERGKILSRGRLASIITQPKKARI</sequence>
<dbReference type="InterPro" id="IPR006683">
    <property type="entry name" value="Thioestr_dom"/>
</dbReference>
<dbReference type="InterPro" id="IPR029069">
    <property type="entry name" value="HotDog_dom_sf"/>
</dbReference>
<dbReference type="PANTHER" id="PTHR47260">
    <property type="entry name" value="UPF0644 PROTEIN PB2B4.06"/>
    <property type="match status" value="1"/>
</dbReference>
<comment type="caution">
    <text evidence="2">The sequence shown here is derived from an EMBL/GenBank/DDBJ whole genome shotgun (WGS) entry which is preliminary data.</text>
</comment>
<feature type="domain" description="Thioesterase" evidence="1">
    <location>
        <begin position="94"/>
        <end position="177"/>
    </location>
</feature>
<proteinExistence type="predicted"/>
<evidence type="ECO:0000313" key="2">
    <source>
        <dbReference type="EMBL" id="KAF9750179.1"/>
    </source>
</evidence>
<reference evidence="2" key="1">
    <citation type="submission" date="2020-10" db="EMBL/GenBank/DDBJ databases">
        <title>High-Quality Genome Resource of Clonostachys rosea strain S41 by Oxford Nanopore Long-Read Sequencing.</title>
        <authorList>
            <person name="Wang H."/>
        </authorList>
    </citation>
    <scope>NUCLEOTIDE SEQUENCE</scope>
    <source>
        <strain evidence="2">S41</strain>
    </source>
</reference>
<evidence type="ECO:0000313" key="3">
    <source>
        <dbReference type="Proteomes" id="UP000616885"/>
    </source>
</evidence>
<evidence type="ECO:0000259" key="1">
    <source>
        <dbReference type="Pfam" id="PF03061"/>
    </source>
</evidence>
<dbReference type="EMBL" id="JADCTT010000007">
    <property type="protein sequence ID" value="KAF9750179.1"/>
    <property type="molecule type" value="Genomic_DNA"/>
</dbReference>
<dbReference type="PANTHER" id="PTHR47260:SF1">
    <property type="entry name" value="UPF0644 PROTEIN PB2B4.06"/>
    <property type="match status" value="1"/>
</dbReference>
<dbReference type="Gene3D" id="3.10.129.10">
    <property type="entry name" value="Hotdog Thioesterase"/>
    <property type="match status" value="1"/>
</dbReference>